<accession>A0ACB8RS72</accession>
<evidence type="ECO:0000313" key="1">
    <source>
        <dbReference type="EMBL" id="KAI0046742.1"/>
    </source>
</evidence>
<name>A0ACB8RS72_9AGAM</name>
<comment type="caution">
    <text evidence="1">The sequence shown here is derived from an EMBL/GenBank/DDBJ whole genome shotgun (WGS) entry which is preliminary data.</text>
</comment>
<organism evidence="1 2">
    <name type="scientific">Auriscalpium vulgare</name>
    <dbReference type="NCBI Taxonomy" id="40419"/>
    <lineage>
        <taxon>Eukaryota</taxon>
        <taxon>Fungi</taxon>
        <taxon>Dikarya</taxon>
        <taxon>Basidiomycota</taxon>
        <taxon>Agaricomycotina</taxon>
        <taxon>Agaricomycetes</taxon>
        <taxon>Russulales</taxon>
        <taxon>Auriscalpiaceae</taxon>
        <taxon>Auriscalpium</taxon>
    </lineage>
</organism>
<protein>
    <submittedName>
        <fullName evidence="1">Uncharacterized protein</fullName>
    </submittedName>
</protein>
<dbReference type="EMBL" id="MU275918">
    <property type="protein sequence ID" value="KAI0046742.1"/>
    <property type="molecule type" value="Genomic_DNA"/>
</dbReference>
<evidence type="ECO:0000313" key="2">
    <source>
        <dbReference type="Proteomes" id="UP000814033"/>
    </source>
</evidence>
<proteinExistence type="predicted"/>
<sequence length="220" mass="24290">MFRSSPSLQGFQIPGLDRRLIINLFADDTVLYLSATDHYATVEDILMRWCASSGAKFNIEKTEIIPIGSLAHRQGVCASRRLSPQDPSRVPQNVRIAADGHAVRSLGAWIGNKVAPATPWEPILDKIHTALAQWELGHPSLFGKRLIIQMVVGGMTQYLTKVQGMPRHIESAITKMIRSFIWTASTGQPPLALHQLFRDPRHGGLGVLDVAARNEAIELT</sequence>
<gene>
    <name evidence="1" type="ORF">FA95DRAFT_1479721</name>
</gene>
<feature type="non-terminal residue" evidence="1">
    <location>
        <position position="220"/>
    </location>
</feature>
<reference evidence="1" key="2">
    <citation type="journal article" date="2022" name="New Phytol.">
        <title>Evolutionary transition to the ectomycorrhizal habit in the genomes of a hyperdiverse lineage of mushroom-forming fungi.</title>
        <authorList>
            <person name="Looney B."/>
            <person name="Miyauchi S."/>
            <person name="Morin E."/>
            <person name="Drula E."/>
            <person name="Courty P.E."/>
            <person name="Kohler A."/>
            <person name="Kuo A."/>
            <person name="LaButti K."/>
            <person name="Pangilinan J."/>
            <person name="Lipzen A."/>
            <person name="Riley R."/>
            <person name="Andreopoulos W."/>
            <person name="He G."/>
            <person name="Johnson J."/>
            <person name="Nolan M."/>
            <person name="Tritt A."/>
            <person name="Barry K.W."/>
            <person name="Grigoriev I.V."/>
            <person name="Nagy L.G."/>
            <person name="Hibbett D."/>
            <person name="Henrissat B."/>
            <person name="Matheny P.B."/>
            <person name="Labbe J."/>
            <person name="Martin F.M."/>
        </authorList>
    </citation>
    <scope>NUCLEOTIDE SEQUENCE</scope>
    <source>
        <strain evidence="1">FP105234-sp</strain>
    </source>
</reference>
<reference evidence="1" key="1">
    <citation type="submission" date="2021-02" db="EMBL/GenBank/DDBJ databases">
        <authorList>
            <consortium name="DOE Joint Genome Institute"/>
            <person name="Ahrendt S."/>
            <person name="Looney B.P."/>
            <person name="Miyauchi S."/>
            <person name="Morin E."/>
            <person name="Drula E."/>
            <person name="Courty P.E."/>
            <person name="Chicoki N."/>
            <person name="Fauchery L."/>
            <person name="Kohler A."/>
            <person name="Kuo A."/>
            <person name="Labutti K."/>
            <person name="Pangilinan J."/>
            <person name="Lipzen A."/>
            <person name="Riley R."/>
            <person name="Andreopoulos W."/>
            <person name="He G."/>
            <person name="Johnson J."/>
            <person name="Barry K.W."/>
            <person name="Grigoriev I.V."/>
            <person name="Nagy L."/>
            <person name="Hibbett D."/>
            <person name="Henrissat B."/>
            <person name="Matheny P.B."/>
            <person name="Labbe J."/>
            <person name="Martin F."/>
        </authorList>
    </citation>
    <scope>NUCLEOTIDE SEQUENCE</scope>
    <source>
        <strain evidence="1">FP105234-sp</strain>
    </source>
</reference>
<dbReference type="Proteomes" id="UP000814033">
    <property type="component" value="Unassembled WGS sequence"/>
</dbReference>
<keyword evidence="2" id="KW-1185">Reference proteome</keyword>